<feature type="transmembrane region" description="Helical" evidence="1">
    <location>
        <begin position="96"/>
        <end position="115"/>
    </location>
</feature>
<protein>
    <submittedName>
        <fullName evidence="3">DUF4129 domain-containing protein</fullName>
    </submittedName>
</protein>
<comment type="caution">
    <text evidence="3">The sequence shown here is derived from an EMBL/GenBank/DDBJ whole genome shotgun (WGS) entry which is preliminary data.</text>
</comment>
<organism evidence="3 4">
    <name type="scientific">Croceitalea rosinachiae</name>
    <dbReference type="NCBI Taxonomy" id="3075596"/>
    <lineage>
        <taxon>Bacteria</taxon>
        <taxon>Pseudomonadati</taxon>
        <taxon>Bacteroidota</taxon>
        <taxon>Flavobacteriia</taxon>
        <taxon>Flavobacteriales</taxon>
        <taxon>Flavobacteriaceae</taxon>
        <taxon>Croceitalea</taxon>
    </lineage>
</organism>
<keyword evidence="1" id="KW-0472">Membrane</keyword>
<dbReference type="RefSeq" id="WP_311353288.1">
    <property type="nucleotide sequence ID" value="NZ_JAVRHR010000007.1"/>
</dbReference>
<dbReference type="EMBL" id="JAVRHR010000007">
    <property type="protein sequence ID" value="MDT0608552.1"/>
    <property type="molecule type" value="Genomic_DNA"/>
</dbReference>
<evidence type="ECO:0000259" key="2">
    <source>
        <dbReference type="Pfam" id="PF13559"/>
    </source>
</evidence>
<name>A0ABU3AG73_9FLAO</name>
<keyword evidence="1" id="KW-1133">Transmembrane helix</keyword>
<evidence type="ECO:0000313" key="4">
    <source>
        <dbReference type="Proteomes" id="UP001255246"/>
    </source>
</evidence>
<evidence type="ECO:0000256" key="1">
    <source>
        <dbReference type="SAM" id="Phobius"/>
    </source>
</evidence>
<reference evidence="3 4" key="1">
    <citation type="submission" date="2023-09" db="EMBL/GenBank/DDBJ databases">
        <authorList>
            <person name="Rey-Velasco X."/>
        </authorList>
    </citation>
    <scope>NUCLEOTIDE SEQUENCE [LARGE SCALE GENOMIC DNA]</scope>
    <source>
        <strain evidence="3 4">F388</strain>
    </source>
</reference>
<dbReference type="Pfam" id="PF13559">
    <property type="entry name" value="DUF4129"/>
    <property type="match status" value="1"/>
</dbReference>
<keyword evidence="1" id="KW-0812">Transmembrane</keyword>
<dbReference type="InterPro" id="IPR025403">
    <property type="entry name" value="TgpA-like_C"/>
</dbReference>
<gene>
    <name evidence="3" type="ORF">RM706_16050</name>
</gene>
<feature type="domain" description="Protein-glutamine gamma-glutamyltransferase-like C-terminal" evidence="2">
    <location>
        <begin position="166"/>
        <end position="228"/>
    </location>
</feature>
<evidence type="ECO:0000313" key="3">
    <source>
        <dbReference type="EMBL" id="MDT0608552.1"/>
    </source>
</evidence>
<proteinExistence type="predicted"/>
<dbReference type="Proteomes" id="UP001255246">
    <property type="component" value="Unassembled WGS sequence"/>
</dbReference>
<accession>A0ABU3AG73</accession>
<keyword evidence="4" id="KW-1185">Reference proteome</keyword>
<sequence length="241" mass="28249">MKRILTIVLCLFLYLFGFTQSEKDSIQVLQDEGSELTERKLPNDLNKKYSNEEFNYEIKTGESQNLIARFLRWLSNGLGDIFGINISPEVFKILQYLIYFLMGGLVIYLIVRLLVNEKFNSIFTKKAKSIIDIDLAEQHIESLDLEALLQGALEDKNYRLAIRYHYLRILKRLSQANLIEWHFDKTNSDYQSEIAKPNLKSGFKEVSYLYDYIWYGEQPIDELSYEKAHNSFKSLNNSIAQ</sequence>